<evidence type="ECO:0000313" key="2">
    <source>
        <dbReference type="Proteomes" id="UP001177260"/>
    </source>
</evidence>
<accession>A0ACC3B4B9</accession>
<keyword evidence="2" id="KW-1185">Reference proteome</keyword>
<gene>
    <name evidence="1" type="ORF">N8T08_004420</name>
</gene>
<evidence type="ECO:0000313" key="1">
    <source>
        <dbReference type="EMBL" id="KAK1145267.1"/>
    </source>
</evidence>
<proteinExistence type="predicted"/>
<name>A0ACC3B4B9_9EURO</name>
<sequence length="85" mass="9648">MHEMPSKFIELLDPEDSPPKISDSDVRLEDVLASHDAFVSRRRSSTQSSSKTSIEKGIEKDREQSSSPPQRWKRLSNILVPAKRA</sequence>
<protein>
    <submittedName>
        <fullName evidence="1">Uncharacterized protein</fullName>
    </submittedName>
</protein>
<organism evidence="1 2">
    <name type="scientific">Aspergillus melleus</name>
    <dbReference type="NCBI Taxonomy" id="138277"/>
    <lineage>
        <taxon>Eukaryota</taxon>
        <taxon>Fungi</taxon>
        <taxon>Dikarya</taxon>
        <taxon>Ascomycota</taxon>
        <taxon>Pezizomycotina</taxon>
        <taxon>Eurotiomycetes</taxon>
        <taxon>Eurotiomycetidae</taxon>
        <taxon>Eurotiales</taxon>
        <taxon>Aspergillaceae</taxon>
        <taxon>Aspergillus</taxon>
        <taxon>Aspergillus subgen. Circumdati</taxon>
    </lineage>
</organism>
<dbReference type="Proteomes" id="UP001177260">
    <property type="component" value="Unassembled WGS sequence"/>
</dbReference>
<reference evidence="1 2" key="1">
    <citation type="journal article" date="2023" name="ACS Omega">
        <title>Identification of the Neoaspergillic Acid Biosynthesis Gene Cluster by Establishing an In Vitro CRISPR-Ribonucleoprotein Genetic System in Aspergillus melleus.</title>
        <authorList>
            <person name="Yuan B."/>
            <person name="Grau M.F."/>
            <person name="Murata R.M."/>
            <person name="Torok T."/>
            <person name="Venkateswaran K."/>
            <person name="Stajich J.E."/>
            <person name="Wang C.C.C."/>
        </authorList>
    </citation>
    <scope>NUCLEOTIDE SEQUENCE [LARGE SCALE GENOMIC DNA]</scope>
    <source>
        <strain evidence="1 2">IMV 1140</strain>
    </source>
</reference>
<dbReference type="EMBL" id="JAOPJF010000025">
    <property type="protein sequence ID" value="KAK1145267.1"/>
    <property type="molecule type" value="Genomic_DNA"/>
</dbReference>
<comment type="caution">
    <text evidence="1">The sequence shown here is derived from an EMBL/GenBank/DDBJ whole genome shotgun (WGS) entry which is preliminary data.</text>
</comment>